<name>A0A9P6IHG6_9FUNG</name>
<dbReference type="Proteomes" id="UP000749646">
    <property type="component" value="Unassembled WGS sequence"/>
</dbReference>
<gene>
    <name evidence="1" type="ORF">BGZ65_012030</name>
</gene>
<dbReference type="EMBL" id="JAAAHW010011493">
    <property type="protein sequence ID" value="KAF9919557.1"/>
    <property type="molecule type" value="Genomic_DNA"/>
</dbReference>
<keyword evidence="2" id="KW-1185">Reference proteome</keyword>
<comment type="caution">
    <text evidence="1">The sequence shown here is derived from an EMBL/GenBank/DDBJ whole genome shotgun (WGS) entry which is preliminary data.</text>
</comment>
<dbReference type="AlphaFoldDB" id="A0A9P6IHG6"/>
<accession>A0A9P6IHG6</accession>
<evidence type="ECO:0000313" key="1">
    <source>
        <dbReference type="EMBL" id="KAF9919557.1"/>
    </source>
</evidence>
<sequence length="131" mass="14934">MTVTNKRQLSVVLLEGKIDSNKTFQIWDNKTKLGQEMKLALDSILMLLPEDDVSVIGILVRGSLVEFFSMQIPAEATYIMRRFAVCYVAADSMNMFPITHMMEAFQHVQEKVEKTVAAIRRVKIRPSTNPK</sequence>
<feature type="non-terminal residue" evidence="1">
    <location>
        <position position="131"/>
    </location>
</feature>
<evidence type="ECO:0000313" key="2">
    <source>
        <dbReference type="Proteomes" id="UP000749646"/>
    </source>
</evidence>
<organism evidence="1 2">
    <name type="scientific">Modicella reniformis</name>
    <dbReference type="NCBI Taxonomy" id="1440133"/>
    <lineage>
        <taxon>Eukaryota</taxon>
        <taxon>Fungi</taxon>
        <taxon>Fungi incertae sedis</taxon>
        <taxon>Mucoromycota</taxon>
        <taxon>Mortierellomycotina</taxon>
        <taxon>Mortierellomycetes</taxon>
        <taxon>Mortierellales</taxon>
        <taxon>Mortierellaceae</taxon>
        <taxon>Modicella</taxon>
    </lineage>
</organism>
<reference evidence="1" key="1">
    <citation type="journal article" date="2020" name="Fungal Divers.">
        <title>Resolving the Mortierellaceae phylogeny through synthesis of multi-gene phylogenetics and phylogenomics.</title>
        <authorList>
            <person name="Vandepol N."/>
            <person name="Liber J."/>
            <person name="Desiro A."/>
            <person name="Na H."/>
            <person name="Kennedy M."/>
            <person name="Barry K."/>
            <person name="Grigoriev I.V."/>
            <person name="Miller A.N."/>
            <person name="O'Donnell K."/>
            <person name="Stajich J.E."/>
            <person name="Bonito G."/>
        </authorList>
    </citation>
    <scope>NUCLEOTIDE SEQUENCE</scope>
    <source>
        <strain evidence="1">MES-2147</strain>
    </source>
</reference>
<proteinExistence type="predicted"/>
<dbReference type="OrthoDB" id="2443381at2759"/>
<protein>
    <submittedName>
        <fullName evidence="1">Uncharacterized protein</fullName>
    </submittedName>
</protein>